<proteinExistence type="predicted"/>
<dbReference type="Pfam" id="PF20254">
    <property type="entry name" value="DMFA2_C"/>
    <property type="match status" value="1"/>
</dbReference>
<comment type="caution">
    <text evidence="3">The sequence shown here is derived from an EMBL/GenBank/DDBJ whole genome shotgun (WGS) entry which is preliminary data.</text>
</comment>
<gene>
    <name evidence="3" type="ORF">FE257_010782</name>
</gene>
<feature type="compositionally biased region" description="Polar residues" evidence="1">
    <location>
        <begin position="1"/>
        <end position="19"/>
    </location>
</feature>
<accession>A0AAD4GY74</accession>
<protein>
    <recommendedName>
        <fullName evidence="2">N,N-dimethylformamidase beta subunit-like C-terminal domain-containing protein</fullName>
    </recommendedName>
</protein>
<name>A0AAD4GY74_ASPNN</name>
<reference evidence="3" key="1">
    <citation type="journal article" date="2019" name="Beilstein J. Org. Chem.">
        <title>Nanangenines: drimane sesquiterpenoids as the dominant metabolite cohort of a novel Australian fungus, Aspergillus nanangensis.</title>
        <authorList>
            <person name="Lacey H.J."/>
            <person name="Gilchrist C.L.M."/>
            <person name="Crombie A."/>
            <person name="Kalaitzis J.A."/>
            <person name="Vuong D."/>
            <person name="Rutledge P.J."/>
            <person name="Turner P."/>
            <person name="Pitt J.I."/>
            <person name="Lacey E."/>
            <person name="Chooi Y.H."/>
            <person name="Piggott A.M."/>
        </authorList>
    </citation>
    <scope>NUCLEOTIDE SEQUENCE</scope>
    <source>
        <strain evidence="3">MST-FP2251</strain>
    </source>
</reference>
<sequence length="653" mass="73028">MEQQSNHVTSCQKVRTRSITPPPGANPKGGAVDKSSKNSAQLLSSRLLQWISMAQSGAIEASGDNARDEVGGQEKAVSDPADWVSIQVLRQLTSAAAVLIEFPNWQVRPHTEADYAWSRPFGLVEKPGMYPNEPEAWVYCDKFSYEEGETVSLKTHTTAETYDIEIIRDGFRPITVYLKTGLPGRRCDTPNDAYATGCGWPEALRIHLEEGRWESAFYLVIIRIKEFHGRIHEREGFFIVKDKQRNGPNVSTADFVLIHATSTLLAYNDWGGANHYRGISDGYQDDEPSPLSSTQRPIARGMLKIPQNAPREASGPMKVQMGDTPRYPSLEYSWYFRYSRHYADAGWATYERPFVVWAEKNGYRVHHLTQSDLHTEPGCLAGYKAAVCVGHDEYWSWEQRDTMDAFVNSGGKLARFGGNYIWQVRFDDALQTQYCYRVPQADPETERNPTRVTTFWDCPMIGRPGAQTVGLTGMMGCYTRYGMASPRSSGGFQVYRPDHWALAGTSLRYGDSFGTDPVNLAAFEVDGVDYYFKKGLPYPTGHDGAPTSLEIIAMCPATFGERDISGGREPIGGPLREVVEVIELGFEGSEIPDYLRDREYGSGMVASFTKEKGEVFCAGTCEWVAGLIRRDDFTELITKNVLDSFSGKRDKAV</sequence>
<evidence type="ECO:0000259" key="2">
    <source>
        <dbReference type="Pfam" id="PF20254"/>
    </source>
</evidence>
<dbReference type="EMBL" id="VCAU01000007">
    <property type="protein sequence ID" value="KAF9893470.1"/>
    <property type="molecule type" value="Genomic_DNA"/>
</dbReference>
<evidence type="ECO:0000313" key="4">
    <source>
        <dbReference type="Proteomes" id="UP001194746"/>
    </source>
</evidence>
<organism evidence="3 4">
    <name type="scientific">Aspergillus nanangensis</name>
    <dbReference type="NCBI Taxonomy" id="2582783"/>
    <lineage>
        <taxon>Eukaryota</taxon>
        <taxon>Fungi</taxon>
        <taxon>Dikarya</taxon>
        <taxon>Ascomycota</taxon>
        <taxon>Pezizomycotina</taxon>
        <taxon>Eurotiomycetes</taxon>
        <taxon>Eurotiomycetidae</taxon>
        <taxon>Eurotiales</taxon>
        <taxon>Aspergillaceae</taxon>
        <taxon>Aspergillus</taxon>
        <taxon>Aspergillus subgen. Circumdati</taxon>
    </lineage>
</organism>
<feature type="region of interest" description="Disordered" evidence="1">
    <location>
        <begin position="1"/>
        <end position="37"/>
    </location>
</feature>
<keyword evidence="4" id="KW-1185">Reference proteome</keyword>
<dbReference type="AlphaFoldDB" id="A0AAD4GY74"/>
<evidence type="ECO:0000313" key="3">
    <source>
        <dbReference type="EMBL" id="KAF9893470.1"/>
    </source>
</evidence>
<feature type="domain" description="N,N-dimethylformamidase beta subunit-like C-terminal" evidence="2">
    <location>
        <begin position="186"/>
        <end position="628"/>
    </location>
</feature>
<evidence type="ECO:0000256" key="1">
    <source>
        <dbReference type="SAM" id="MobiDB-lite"/>
    </source>
</evidence>
<reference evidence="3" key="2">
    <citation type="submission" date="2020-02" db="EMBL/GenBank/DDBJ databases">
        <authorList>
            <person name="Gilchrist C.L.M."/>
            <person name="Chooi Y.-H."/>
        </authorList>
    </citation>
    <scope>NUCLEOTIDE SEQUENCE</scope>
    <source>
        <strain evidence="3">MST-FP2251</strain>
    </source>
</reference>
<dbReference type="Proteomes" id="UP001194746">
    <property type="component" value="Unassembled WGS sequence"/>
</dbReference>
<dbReference type="InterPro" id="IPR046540">
    <property type="entry name" value="DMFA2_C"/>
</dbReference>